<evidence type="ECO:0000313" key="2">
    <source>
        <dbReference type="EMBL" id="KAH0761157.1"/>
    </source>
</evidence>
<feature type="compositionally biased region" description="Basic and acidic residues" evidence="1">
    <location>
        <begin position="1"/>
        <end position="10"/>
    </location>
</feature>
<proteinExistence type="predicted"/>
<comment type="caution">
    <text evidence="2">The sequence shown here is derived from an EMBL/GenBank/DDBJ whole genome shotgun (WGS) entry which is preliminary data.</text>
</comment>
<reference evidence="2 3" key="1">
    <citation type="journal article" date="2021" name="bioRxiv">
        <title>Chromosome-scale and haplotype-resolved genome assembly of a tetraploid potato cultivar.</title>
        <authorList>
            <person name="Sun H."/>
            <person name="Jiao W.-B."/>
            <person name="Krause K."/>
            <person name="Campoy J.A."/>
            <person name="Goel M."/>
            <person name="Folz-Donahue K."/>
            <person name="Kukat C."/>
            <person name="Huettel B."/>
            <person name="Schneeberger K."/>
        </authorList>
    </citation>
    <scope>NUCLEOTIDE SEQUENCE [LARGE SCALE GENOMIC DNA]</scope>
    <source>
        <strain evidence="2">SolTubOtavaFocal</strain>
        <tissue evidence="2">Leaves</tissue>
    </source>
</reference>
<sequence>MNVTHDDHPPRATRSRSVRAILQDTAPQSEEGGSSSGSGEELGSESDAHREASRIMVREAVQSLKVVLRKILPHLPQLIVVPEADTVSQTEAGATEDVDEVTPDNTMVHFVYLREFDPVVRHQLIDYFRSMWMVNRSEDFFKNGIVSKLGGFRKIPLMLETRVVMADIQAFPYIYILFQIQQF</sequence>
<dbReference type="Proteomes" id="UP000826656">
    <property type="component" value="Unassembled WGS sequence"/>
</dbReference>
<name>A0ABQ7VAR6_SOLTU</name>
<organism evidence="2 3">
    <name type="scientific">Solanum tuberosum</name>
    <name type="common">Potato</name>
    <dbReference type="NCBI Taxonomy" id="4113"/>
    <lineage>
        <taxon>Eukaryota</taxon>
        <taxon>Viridiplantae</taxon>
        <taxon>Streptophyta</taxon>
        <taxon>Embryophyta</taxon>
        <taxon>Tracheophyta</taxon>
        <taxon>Spermatophyta</taxon>
        <taxon>Magnoliopsida</taxon>
        <taxon>eudicotyledons</taxon>
        <taxon>Gunneridae</taxon>
        <taxon>Pentapetalae</taxon>
        <taxon>asterids</taxon>
        <taxon>lamiids</taxon>
        <taxon>Solanales</taxon>
        <taxon>Solanaceae</taxon>
        <taxon>Solanoideae</taxon>
        <taxon>Solaneae</taxon>
        <taxon>Solanum</taxon>
    </lineage>
</organism>
<dbReference type="EMBL" id="JAIVGD010000013">
    <property type="protein sequence ID" value="KAH0761157.1"/>
    <property type="molecule type" value="Genomic_DNA"/>
</dbReference>
<accession>A0ABQ7VAR6</accession>
<protein>
    <submittedName>
        <fullName evidence="2">Uncharacterized protein</fullName>
    </submittedName>
</protein>
<feature type="compositionally biased region" description="Low complexity" evidence="1">
    <location>
        <begin position="29"/>
        <end position="41"/>
    </location>
</feature>
<evidence type="ECO:0000256" key="1">
    <source>
        <dbReference type="SAM" id="MobiDB-lite"/>
    </source>
</evidence>
<keyword evidence="3" id="KW-1185">Reference proteome</keyword>
<feature type="region of interest" description="Disordered" evidence="1">
    <location>
        <begin position="1"/>
        <end position="51"/>
    </location>
</feature>
<evidence type="ECO:0000313" key="3">
    <source>
        <dbReference type="Proteomes" id="UP000826656"/>
    </source>
</evidence>
<gene>
    <name evidence="2" type="ORF">KY290_017230</name>
</gene>